<gene>
    <name evidence="3" type="ORF">KASA_0L03410G</name>
</gene>
<dbReference type="AlphaFoldDB" id="A0A1X7R6M3"/>
<feature type="region of interest" description="Disordered" evidence="1">
    <location>
        <begin position="354"/>
        <end position="410"/>
    </location>
</feature>
<reference evidence="3 4" key="1">
    <citation type="submission" date="2017-04" db="EMBL/GenBank/DDBJ databases">
        <authorList>
            <person name="Afonso C.L."/>
            <person name="Miller P.J."/>
            <person name="Scott M.A."/>
            <person name="Spackman E."/>
            <person name="Goraichik I."/>
            <person name="Dimitrov K.M."/>
            <person name="Suarez D.L."/>
            <person name="Swayne D.E."/>
        </authorList>
    </citation>
    <scope>NUCLEOTIDE SEQUENCE [LARGE SCALE GENOMIC DNA]</scope>
</reference>
<accession>A0A1X7R6M3</accession>
<dbReference type="Pfam" id="PF00498">
    <property type="entry name" value="FHA"/>
    <property type="match status" value="1"/>
</dbReference>
<feature type="compositionally biased region" description="Basic residues" evidence="1">
    <location>
        <begin position="390"/>
        <end position="402"/>
    </location>
</feature>
<dbReference type="InterPro" id="IPR008984">
    <property type="entry name" value="SMAD_FHA_dom_sf"/>
</dbReference>
<protein>
    <submittedName>
        <fullName evidence="3">Similar to Saccharomyces cerevisiae YDR501W PLM2 Forkhead Associated domain containing protein and putative transcription factor found associated with chromatin</fullName>
    </submittedName>
</protein>
<organism evidence="3 4">
    <name type="scientific">Maudiozyma saulgeensis</name>
    <dbReference type="NCBI Taxonomy" id="1789683"/>
    <lineage>
        <taxon>Eukaryota</taxon>
        <taxon>Fungi</taxon>
        <taxon>Dikarya</taxon>
        <taxon>Ascomycota</taxon>
        <taxon>Saccharomycotina</taxon>
        <taxon>Saccharomycetes</taxon>
        <taxon>Saccharomycetales</taxon>
        <taxon>Saccharomycetaceae</taxon>
        <taxon>Maudiozyma</taxon>
    </lineage>
</organism>
<dbReference type="Proteomes" id="UP000196158">
    <property type="component" value="Unassembled WGS sequence"/>
</dbReference>
<name>A0A1X7R6M3_9SACH</name>
<dbReference type="SMART" id="SM00240">
    <property type="entry name" value="FHA"/>
    <property type="match status" value="1"/>
</dbReference>
<dbReference type="OrthoDB" id="5348546at2759"/>
<dbReference type="CDD" id="cd22699">
    <property type="entry name" value="FHA_PLM2-like"/>
    <property type="match status" value="1"/>
</dbReference>
<dbReference type="InterPro" id="IPR000253">
    <property type="entry name" value="FHA_dom"/>
</dbReference>
<proteinExistence type="predicted"/>
<dbReference type="EMBL" id="FXLY01000007">
    <property type="protein sequence ID" value="SMN21282.1"/>
    <property type="molecule type" value="Genomic_DNA"/>
</dbReference>
<sequence>MSVDCPPSSPVRFRLSSPMTSKSYDKSGKDAQLNSTIMNSKPMPTPDPSSSIGMGMSSPVKNRDTIPTSPVNAKGSRVTSIDVDLEKNSITRLTIGRKKSVCDIVLPNRQNISRQHAFITYLNKENQLKIKCNGTNGIIVLLSSNGIRCNLSYINKEEHIYKMSLDGPPEKAQVLTSFVLVKGETVVMPYLEGIKINFRQAEVALHIKENALESNEGSATESEDEASMLPITTDSFHNPPDTPTKMSLYNKQISLSNVTGKKLPHKNDYNLSRNSVVESHTFFQNTNVTPLLQPPVQDPATPKKIVDPSFGLHNNYETPIQGPDQNIEAKNNSSANIRKEMFGDIEPVFNFSTTPKEESFETPNKRQKLNNPRLQSPLPSELSTNTQHASLKKQKGRSKKAKSSKENAASSNLTIKDLEEKGINCAEIQHILANHLAFAAQQQTPLSQLQNTSHSISKLNSEELRLLLETEKSIGVIKREGKDAAGKLLEEEFYYDIENDYDEDRRALVTCLKGGRAGIRSSRKSHKQYFWKKPGKK</sequence>
<dbReference type="PROSITE" id="PS50006">
    <property type="entry name" value="FHA_DOMAIN"/>
    <property type="match status" value="1"/>
</dbReference>
<dbReference type="STRING" id="1789683.A0A1X7R6M3"/>
<evidence type="ECO:0000313" key="4">
    <source>
        <dbReference type="Proteomes" id="UP000196158"/>
    </source>
</evidence>
<dbReference type="Gene3D" id="2.60.200.20">
    <property type="match status" value="1"/>
</dbReference>
<keyword evidence="4" id="KW-1185">Reference proteome</keyword>
<feature type="domain" description="FHA" evidence="2">
    <location>
        <begin position="93"/>
        <end position="140"/>
    </location>
</feature>
<evidence type="ECO:0000313" key="3">
    <source>
        <dbReference type="EMBL" id="SMN21282.1"/>
    </source>
</evidence>
<feature type="region of interest" description="Disordered" evidence="1">
    <location>
        <begin position="1"/>
        <end position="50"/>
    </location>
</feature>
<evidence type="ECO:0000256" key="1">
    <source>
        <dbReference type="SAM" id="MobiDB-lite"/>
    </source>
</evidence>
<feature type="compositionally biased region" description="Polar residues" evidence="1">
    <location>
        <begin position="369"/>
        <end position="389"/>
    </location>
</feature>
<dbReference type="SUPFAM" id="SSF49879">
    <property type="entry name" value="SMAD/FHA domain"/>
    <property type="match status" value="1"/>
</dbReference>
<evidence type="ECO:0000259" key="2">
    <source>
        <dbReference type="PROSITE" id="PS50006"/>
    </source>
</evidence>